<dbReference type="OrthoDB" id="75710at2759"/>
<evidence type="ECO:0000259" key="3">
    <source>
        <dbReference type="PROSITE" id="PS50011"/>
    </source>
</evidence>
<dbReference type="GeneID" id="113711933"/>
<proteinExistence type="predicted"/>
<dbReference type="PANTHER" id="PTHR27005">
    <property type="entry name" value="WALL-ASSOCIATED RECEPTOR KINASE-LIKE 21"/>
    <property type="match status" value="1"/>
</dbReference>
<dbReference type="Gene3D" id="3.30.200.20">
    <property type="entry name" value="Phosphorylase Kinase, domain 1"/>
    <property type="match status" value="1"/>
</dbReference>
<organism evidence="4 5">
    <name type="scientific">Coffea arabica</name>
    <name type="common">Arabian coffee</name>
    <dbReference type="NCBI Taxonomy" id="13443"/>
    <lineage>
        <taxon>Eukaryota</taxon>
        <taxon>Viridiplantae</taxon>
        <taxon>Streptophyta</taxon>
        <taxon>Embryophyta</taxon>
        <taxon>Tracheophyta</taxon>
        <taxon>Spermatophyta</taxon>
        <taxon>Magnoliopsida</taxon>
        <taxon>eudicotyledons</taxon>
        <taxon>Gunneridae</taxon>
        <taxon>Pentapetalae</taxon>
        <taxon>asterids</taxon>
        <taxon>lamiids</taxon>
        <taxon>Gentianales</taxon>
        <taxon>Rubiaceae</taxon>
        <taxon>Ixoroideae</taxon>
        <taxon>Gardenieae complex</taxon>
        <taxon>Bertiereae - Coffeeae clade</taxon>
        <taxon>Coffeeae</taxon>
        <taxon>Coffea</taxon>
    </lineage>
</organism>
<dbReference type="Gene3D" id="1.10.510.10">
    <property type="entry name" value="Transferase(Phosphotransferase) domain 1"/>
    <property type="match status" value="1"/>
</dbReference>
<reference evidence="4" key="1">
    <citation type="journal article" date="2025" name="Foods">
        <title>Unveiling the Microbial Signatures of Arabica Coffee Cherries: Insights into Ripeness Specific Diversity, Functional Traits, and Implications for Quality and Safety.</title>
        <authorList>
            <consortium name="RefSeq"/>
            <person name="Tenea G.N."/>
            <person name="Cifuentes V."/>
            <person name="Reyes P."/>
            <person name="Cevallos-Vallejos M."/>
        </authorList>
    </citation>
    <scope>NUCLEOTIDE SEQUENCE [LARGE SCALE GENOMIC DNA]</scope>
</reference>
<dbReference type="RefSeq" id="XP_027090975.2">
    <property type="nucleotide sequence ID" value="XM_027235174.2"/>
</dbReference>
<feature type="domain" description="Protein kinase" evidence="3">
    <location>
        <begin position="56"/>
        <end position="345"/>
    </location>
</feature>
<reference evidence="5" key="2">
    <citation type="submission" date="2025-08" db="UniProtKB">
        <authorList>
            <consortium name="RefSeq"/>
        </authorList>
    </citation>
    <scope>IDENTIFICATION</scope>
    <source>
        <tissue evidence="5">Leaves</tissue>
    </source>
</reference>
<dbReference type="GO" id="GO:0005524">
    <property type="term" value="F:ATP binding"/>
    <property type="evidence" value="ECO:0007669"/>
    <property type="project" value="UniProtKB-KW"/>
</dbReference>
<evidence type="ECO:0000313" key="5">
    <source>
        <dbReference type="RefSeq" id="XP_027090975.2"/>
    </source>
</evidence>
<evidence type="ECO:0000256" key="1">
    <source>
        <dbReference type="ARBA" id="ARBA00022741"/>
    </source>
</evidence>
<dbReference type="GO" id="GO:0005886">
    <property type="term" value="C:plasma membrane"/>
    <property type="evidence" value="ECO:0007669"/>
    <property type="project" value="TreeGrafter"/>
</dbReference>
<name>A0A6P6UJF4_COFAR</name>
<protein>
    <submittedName>
        <fullName evidence="5">Non-functional pseudokinase ZED1-like</fullName>
    </submittedName>
</protein>
<gene>
    <name evidence="5" type="primary">LOC113711933</name>
</gene>
<keyword evidence="1" id="KW-0547">Nucleotide-binding</keyword>
<keyword evidence="4" id="KW-1185">Reference proteome</keyword>
<evidence type="ECO:0000313" key="4">
    <source>
        <dbReference type="Proteomes" id="UP001652660"/>
    </source>
</evidence>
<dbReference type="PROSITE" id="PS50011">
    <property type="entry name" value="PROTEIN_KINASE_DOM"/>
    <property type="match status" value="1"/>
</dbReference>
<keyword evidence="2" id="KW-0067">ATP-binding</keyword>
<dbReference type="InterPro" id="IPR000719">
    <property type="entry name" value="Prot_kinase_dom"/>
</dbReference>
<evidence type="ECO:0000256" key="2">
    <source>
        <dbReference type="ARBA" id="ARBA00022840"/>
    </source>
</evidence>
<dbReference type="InterPro" id="IPR045274">
    <property type="entry name" value="WAK-like"/>
</dbReference>
<dbReference type="SUPFAM" id="SSF56112">
    <property type="entry name" value="Protein kinase-like (PK-like)"/>
    <property type="match status" value="1"/>
</dbReference>
<dbReference type="Pfam" id="PF00069">
    <property type="entry name" value="Pkinase"/>
    <property type="match status" value="1"/>
</dbReference>
<dbReference type="GO" id="GO:0007166">
    <property type="term" value="P:cell surface receptor signaling pathway"/>
    <property type="evidence" value="ECO:0007669"/>
    <property type="project" value="InterPro"/>
</dbReference>
<dbReference type="GO" id="GO:0004674">
    <property type="term" value="F:protein serine/threonine kinase activity"/>
    <property type="evidence" value="ECO:0007669"/>
    <property type="project" value="TreeGrafter"/>
</dbReference>
<sequence>MDCIRKALPFLKARNEEEEEEEERSSNFLKNGSLVLEELIESFGGRYKLPIKSFTAKQLIRASNNFSEQVPHMTDNGYMFRGNLEGRPILVKLYSNIGDSDKCVLRGATRDLVITSQMSHLKNVFKLIGCSFEFKCPAIVYECAGTELLAKYLSHKNDAKRLSWGSRIKIAKDIANVIGYLHSAFPTPIIYRDLTPNKVIIDQCGVAKLFDFTFSISLPPGELQVEDRVKGTFGYLEPQYTITGFITQKTDVFGFGMFMLVLFTGETAMVKYQEGTVERIHVRDYIKDCLDNAQINQILDPQIFEGENSDGLRQNLLAFLDLALRCTEYERADRPDMLDVAKELLHIEKAVRC</sequence>
<dbReference type="PANTHER" id="PTHR27005:SF466">
    <property type="entry name" value="NON-FUNCTIONAL PSEUDOKINASE ZED1-LIKE"/>
    <property type="match status" value="1"/>
</dbReference>
<accession>A0A6P6UJF4</accession>
<dbReference type="Proteomes" id="UP001652660">
    <property type="component" value="Chromosome 10e"/>
</dbReference>
<dbReference type="AlphaFoldDB" id="A0A6P6UJF4"/>
<dbReference type="InterPro" id="IPR011009">
    <property type="entry name" value="Kinase-like_dom_sf"/>
</dbReference>